<dbReference type="InterPro" id="IPR029480">
    <property type="entry name" value="Transpos_assoc"/>
</dbReference>
<sequence length="173" mass="19856">MDKSWMKQSRVSDSYQEGLNLFLDFAFKNRSYEGKNVCPCVKCGLLNPVTRSIAYEHLICDGFTEGYTKWILHGETSSHPPHNIEAVNDTPTIDMQGVIHDVFEQNSRDSECEIENDDNFQGEEDEPNMKAKEFYDLIKDAETELYTGCKSFTKLSSVIELFHIKCMCGWSDN</sequence>
<dbReference type="OMA" id="SRDSECE"/>
<dbReference type="AlphaFoldDB" id="A0A803PM03"/>
<evidence type="ECO:0000313" key="3">
    <source>
        <dbReference type="Proteomes" id="UP000596661"/>
    </source>
</evidence>
<evidence type="ECO:0000259" key="1">
    <source>
        <dbReference type="Pfam" id="PF13963"/>
    </source>
</evidence>
<organism evidence="2 3">
    <name type="scientific">Cannabis sativa</name>
    <name type="common">Hemp</name>
    <name type="synonym">Marijuana</name>
    <dbReference type="NCBI Taxonomy" id="3483"/>
    <lineage>
        <taxon>Eukaryota</taxon>
        <taxon>Viridiplantae</taxon>
        <taxon>Streptophyta</taxon>
        <taxon>Embryophyta</taxon>
        <taxon>Tracheophyta</taxon>
        <taxon>Spermatophyta</taxon>
        <taxon>Magnoliopsida</taxon>
        <taxon>eudicotyledons</taxon>
        <taxon>Gunneridae</taxon>
        <taxon>Pentapetalae</taxon>
        <taxon>rosids</taxon>
        <taxon>fabids</taxon>
        <taxon>Rosales</taxon>
        <taxon>Cannabaceae</taxon>
        <taxon>Cannabis</taxon>
    </lineage>
</organism>
<name>A0A803PM03_CANSA</name>
<feature type="domain" description="Transposase-associated" evidence="1">
    <location>
        <begin position="3"/>
        <end position="75"/>
    </location>
</feature>
<protein>
    <recommendedName>
        <fullName evidence="1">Transposase-associated domain-containing protein</fullName>
    </recommendedName>
</protein>
<dbReference type="Pfam" id="PF13963">
    <property type="entry name" value="Transpos_assoc"/>
    <property type="match status" value="1"/>
</dbReference>
<dbReference type="EnsemblPlants" id="evm.model.05.1604">
    <property type="protein sequence ID" value="cds.evm.model.05.1604"/>
    <property type="gene ID" value="evm.TU.05.1604"/>
</dbReference>
<keyword evidence="3" id="KW-1185">Reference proteome</keyword>
<reference evidence="2" key="1">
    <citation type="submission" date="2018-11" db="EMBL/GenBank/DDBJ databases">
        <authorList>
            <person name="Grassa J C."/>
        </authorList>
    </citation>
    <scope>NUCLEOTIDE SEQUENCE [LARGE SCALE GENOMIC DNA]</scope>
</reference>
<evidence type="ECO:0000313" key="2">
    <source>
        <dbReference type="EnsemblPlants" id="cds.evm.model.05.1604"/>
    </source>
</evidence>
<reference evidence="2" key="2">
    <citation type="submission" date="2021-03" db="UniProtKB">
        <authorList>
            <consortium name="EnsemblPlants"/>
        </authorList>
    </citation>
    <scope>IDENTIFICATION</scope>
</reference>
<proteinExistence type="predicted"/>
<accession>A0A803PM03</accession>
<dbReference type="Gramene" id="evm.model.05.1604">
    <property type="protein sequence ID" value="cds.evm.model.05.1604"/>
    <property type="gene ID" value="evm.TU.05.1604"/>
</dbReference>
<dbReference type="Proteomes" id="UP000596661">
    <property type="component" value="Chromosome 5"/>
</dbReference>
<dbReference type="EMBL" id="UZAU01000542">
    <property type="status" value="NOT_ANNOTATED_CDS"/>
    <property type="molecule type" value="Genomic_DNA"/>
</dbReference>